<dbReference type="SUPFAM" id="SSF56327">
    <property type="entry name" value="LDH C-terminal domain-like"/>
    <property type="match status" value="1"/>
</dbReference>
<dbReference type="Gene3D" id="3.40.50.720">
    <property type="entry name" value="NAD(P)-binding Rossmann-like Domain"/>
    <property type="match status" value="1"/>
</dbReference>
<feature type="binding site" evidence="9">
    <location>
        <position position="90"/>
    </location>
    <ligand>
        <name>substrate</name>
    </ligand>
</feature>
<dbReference type="GO" id="GO:0046872">
    <property type="term" value="F:metal ion binding"/>
    <property type="evidence" value="ECO:0007669"/>
    <property type="project" value="UniProtKB-KW"/>
</dbReference>
<organism evidence="14 15">
    <name type="scientific">Thermoanaerobacter wiegelii Rt8.B1</name>
    <dbReference type="NCBI Taxonomy" id="697303"/>
    <lineage>
        <taxon>Bacteria</taxon>
        <taxon>Bacillati</taxon>
        <taxon>Bacillota</taxon>
        <taxon>Clostridia</taxon>
        <taxon>Thermoanaerobacterales</taxon>
        <taxon>Thermoanaerobacteraceae</taxon>
        <taxon>Thermoanaerobacter</taxon>
    </lineage>
</organism>
<feature type="active site" description="Proton donor" evidence="8">
    <location>
        <position position="166"/>
    </location>
</feature>
<evidence type="ECO:0000256" key="10">
    <source>
        <dbReference type="PIRSR" id="PIRSR601088-3"/>
    </source>
</evidence>
<comment type="similarity">
    <text evidence="1 12">Belongs to the glycosyl hydrolase 4 family.</text>
</comment>
<keyword evidence="7 12" id="KW-0326">Glycosidase</keyword>
<dbReference type="EMBL" id="CP002991">
    <property type="protein sequence ID" value="AEM77856.1"/>
    <property type="molecule type" value="Genomic_DNA"/>
</dbReference>
<reference evidence="14 15" key="1">
    <citation type="submission" date="2011-08" db="EMBL/GenBank/DDBJ databases">
        <title>Complete sequence of Thermoanaerobacter wiegelii Rt8.B1.</title>
        <authorList>
            <consortium name="US DOE Joint Genome Institute"/>
            <person name="Lucas S."/>
            <person name="Han J."/>
            <person name="Lapidus A."/>
            <person name="Cheng J.-F."/>
            <person name="Goodwin L."/>
            <person name="Pitluck S."/>
            <person name="Peters L."/>
            <person name="Mikhailova N."/>
            <person name="Zeytun A."/>
            <person name="Daligault H."/>
            <person name="Detter J.C."/>
            <person name="Han C."/>
            <person name="Tapia R."/>
            <person name="Land M."/>
            <person name="Hauser L."/>
            <person name="Kyrpides N."/>
            <person name="Ivanova N."/>
            <person name="Pagani I."/>
            <person name="Hemme C."/>
            <person name="Woyke T."/>
        </authorList>
    </citation>
    <scope>NUCLEOTIDE SEQUENCE [LARGE SCALE GENOMIC DNA]</scope>
    <source>
        <strain evidence="14 15">Rt8.B1</strain>
    </source>
</reference>
<comment type="subunit">
    <text evidence="2">Homotetramer.</text>
</comment>
<name>G2MUV5_9THEO</name>
<dbReference type="STRING" id="697303.Thewi_0366"/>
<dbReference type="Pfam" id="PF11975">
    <property type="entry name" value="Glyco_hydro_4C"/>
    <property type="match status" value="1"/>
</dbReference>
<keyword evidence="6 10" id="KW-0464">Manganese</keyword>
<protein>
    <submittedName>
        <fullName evidence="14">Glycoside hydrolase family 4</fullName>
    </submittedName>
</protein>
<evidence type="ECO:0000256" key="4">
    <source>
        <dbReference type="ARBA" id="ARBA00022801"/>
    </source>
</evidence>
<evidence type="ECO:0000256" key="5">
    <source>
        <dbReference type="ARBA" id="ARBA00023027"/>
    </source>
</evidence>
<feature type="binding site" evidence="9">
    <location>
        <position position="144"/>
    </location>
    <ligand>
        <name>substrate</name>
    </ligand>
</feature>
<evidence type="ECO:0000313" key="14">
    <source>
        <dbReference type="EMBL" id="AEM77856.1"/>
    </source>
</evidence>
<dbReference type="GO" id="GO:0005975">
    <property type="term" value="P:carbohydrate metabolic process"/>
    <property type="evidence" value="ECO:0007669"/>
    <property type="project" value="InterPro"/>
</dbReference>
<evidence type="ECO:0000256" key="8">
    <source>
        <dbReference type="PIRSR" id="PIRSR601088-1"/>
    </source>
</evidence>
<dbReference type="PRINTS" id="PR00732">
    <property type="entry name" value="GLHYDRLASE4"/>
</dbReference>
<dbReference type="HOGENOM" id="CLU_045951_0_1_9"/>
<dbReference type="InterPro" id="IPR036291">
    <property type="entry name" value="NAD(P)-bd_dom_sf"/>
</dbReference>
<dbReference type="InterPro" id="IPR015955">
    <property type="entry name" value="Lactate_DH/Glyco_Ohase_4_C"/>
</dbReference>
<keyword evidence="3 10" id="KW-0479">Metal-binding</keyword>
<dbReference type="Gene3D" id="3.90.110.10">
    <property type="entry name" value="Lactate dehydrogenase/glycoside hydrolase, family 4, C-terminal"/>
    <property type="match status" value="1"/>
</dbReference>
<feature type="active site" description="Proton acceptor" evidence="8">
    <location>
        <position position="250"/>
    </location>
</feature>
<keyword evidence="10" id="KW-0408">Iron</keyword>
<feature type="binding site" evidence="10">
    <location>
        <position position="165"/>
    </location>
    <ligand>
        <name>Mn(2+)</name>
        <dbReference type="ChEBI" id="CHEBI:29035"/>
    </ligand>
</feature>
<dbReference type="Proteomes" id="UP000008276">
    <property type="component" value="Chromosome"/>
</dbReference>
<dbReference type="InterPro" id="IPR001088">
    <property type="entry name" value="Glyco_hydro_4"/>
</dbReference>
<evidence type="ECO:0000256" key="6">
    <source>
        <dbReference type="ARBA" id="ARBA00023211"/>
    </source>
</evidence>
<comment type="cofactor">
    <cofactor evidence="12">
        <name>NAD(+)</name>
        <dbReference type="ChEBI" id="CHEBI:57540"/>
    </cofactor>
    <text evidence="12">Binds 1 NAD(+) per subunit.</text>
</comment>
<feature type="site" description="Increases basicity of active site Tyr" evidence="11">
    <location>
        <position position="106"/>
    </location>
</feature>
<feature type="binding site" evidence="10">
    <location>
        <position position="197"/>
    </location>
    <ligand>
        <name>Mn(2+)</name>
        <dbReference type="ChEBI" id="CHEBI:29035"/>
    </ligand>
</feature>
<keyword evidence="4 12" id="KW-0378">Hydrolase</keyword>
<sequence length="455" mass="51387">MKLAIIGGGSAYIPHLMHNLMLVHERLPFTDITLMDTNTERLNIMADYCERLVKRVGVKTKINRTTDLRAAIEGSKIVVSTIRPGGNELRAIDEKIAIKNGVVGQETTGPAGFAFALRCIRPSIEIGKTIEEVAPDAFLISATNPAGIITEAISRYTKAKVFGMCHGGITLDNKVARHFLKIDDPKRVKVIYAGINHLGVVLKVLRDGVEVPREEMVERIAEFFANQPLHDRIDPEFVRLWKWPYFVGLYWHYWYHTDRIFELERKREKTRGEEVVATQKELFEAIQHASHWDDLPLKMRARGSTELERKEMAESALAGYVRGMIATMDGLINDTREILALNVPNQGAIDDLDDEASIEVSGVLTRSGFMPFRIGKLPLEIRGLIVAVKTYETLTIKAAVEGSYEYALKALMAHPLVRQYELAKKLLDEYLIADKEYLPQFKSVIEKIEANKSLE</sequence>
<gene>
    <name evidence="14" type="ORF">Thewi_0366</name>
</gene>
<dbReference type="eggNOG" id="COG1486">
    <property type="taxonomic scope" value="Bacteria"/>
</dbReference>
<evidence type="ECO:0000256" key="12">
    <source>
        <dbReference type="RuleBase" id="RU361152"/>
    </source>
</evidence>
<keyword evidence="10" id="KW-0170">Cobalt</keyword>
<dbReference type="RefSeq" id="WP_014062216.1">
    <property type="nucleotide sequence ID" value="NC_015958.1"/>
</dbReference>
<evidence type="ECO:0000256" key="1">
    <source>
        <dbReference type="ARBA" id="ARBA00010141"/>
    </source>
</evidence>
<dbReference type="GO" id="GO:0016616">
    <property type="term" value="F:oxidoreductase activity, acting on the CH-OH group of donors, NAD or NADP as acceptor"/>
    <property type="evidence" value="ECO:0007669"/>
    <property type="project" value="InterPro"/>
</dbReference>
<dbReference type="PANTHER" id="PTHR32092">
    <property type="entry name" value="6-PHOSPHO-BETA-GLUCOSIDASE-RELATED"/>
    <property type="match status" value="1"/>
</dbReference>
<dbReference type="AlphaFoldDB" id="G2MUV5"/>
<feature type="domain" description="Glycosyl hydrolase family 4 C-terminal" evidence="13">
    <location>
        <begin position="192"/>
        <end position="417"/>
    </location>
</feature>
<evidence type="ECO:0000256" key="3">
    <source>
        <dbReference type="ARBA" id="ARBA00022723"/>
    </source>
</evidence>
<evidence type="ECO:0000256" key="11">
    <source>
        <dbReference type="PIRSR" id="PIRSR601088-4"/>
    </source>
</evidence>
<keyword evidence="15" id="KW-1185">Reference proteome</keyword>
<accession>G2MUV5</accession>
<keyword evidence="5 12" id="KW-0520">NAD</keyword>
<evidence type="ECO:0000313" key="15">
    <source>
        <dbReference type="Proteomes" id="UP000008276"/>
    </source>
</evidence>
<proteinExistence type="inferred from homology"/>
<evidence type="ECO:0000256" key="9">
    <source>
        <dbReference type="PIRSR" id="PIRSR601088-2"/>
    </source>
</evidence>
<evidence type="ECO:0000259" key="13">
    <source>
        <dbReference type="Pfam" id="PF11975"/>
    </source>
</evidence>
<dbReference type="GO" id="GO:0004553">
    <property type="term" value="F:hydrolase activity, hydrolyzing O-glycosyl compounds"/>
    <property type="evidence" value="ECO:0007669"/>
    <property type="project" value="InterPro"/>
</dbReference>
<dbReference type="PANTHER" id="PTHR32092:SF5">
    <property type="entry name" value="6-PHOSPHO-BETA-GLUCOSIDASE"/>
    <property type="match status" value="1"/>
</dbReference>
<keyword evidence="10" id="KW-0533">Nickel</keyword>
<dbReference type="KEGG" id="twi:Thewi_0366"/>
<dbReference type="SUPFAM" id="SSF51735">
    <property type="entry name" value="NAD(P)-binding Rossmann-fold domains"/>
    <property type="match status" value="1"/>
</dbReference>
<evidence type="ECO:0000256" key="7">
    <source>
        <dbReference type="ARBA" id="ARBA00023295"/>
    </source>
</evidence>
<dbReference type="Pfam" id="PF02056">
    <property type="entry name" value="Glyco_hydro_4"/>
    <property type="match status" value="1"/>
</dbReference>
<evidence type="ECO:0000256" key="2">
    <source>
        <dbReference type="ARBA" id="ARBA00011881"/>
    </source>
</evidence>
<dbReference type="InterPro" id="IPR022616">
    <property type="entry name" value="Glyco_hydro_4_C"/>
</dbReference>